<accession>A0A0V0GJT7</accession>
<name>A0A0V0GJT7_SOLCH</name>
<evidence type="ECO:0000313" key="1">
    <source>
        <dbReference type="EMBL" id="JAP08195.1"/>
    </source>
</evidence>
<sequence length="83" mass="9677">MNPPSFTGSSTTKDPENFIKELNKVFDVMHVADTERVELVAYQLKNVARTWFDQWKGVELRMHHLRVGPVLRKLSWGVYFLGN</sequence>
<dbReference type="EMBL" id="GEDG01037332">
    <property type="protein sequence ID" value="JAP08195.1"/>
    <property type="molecule type" value="Transcribed_RNA"/>
</dbReference>
<reference evidence="1" key="1">
    <citation type="submission" date="2015-12" db="EMBL/GenBank/DDBJ databases">
        <title>Gene expression during late stages of embryo sac development: a critical building block for successful pollen-pistil interactions.</title>
        <authorList>
            <person name="Liu Y."/>
            <person name="Joly V."/>
            <person name="Sabar M."/>
            <person name="Matton D.P."/>
        </authorList>
    </citation>
    <scope>NUCLEOTIDE SEQUENCE</scope>
</reference>
<protein>
    <submittedName>
        <fullName evidence="1">Putative ovule protein</fullName>
    </submittedName>
</protein>
<organism evidence="1">
    <name type="scientific">Solanum chacoense</name>
    <name type="common">Chaco potato</name>
    <dbReference type="NCBI Taxonomy" id="4108"/>
    <lineage>
        <taxon>Eukaryota</taxon>
        <taxon>Viridiplantae</taxon>
        <taxon>Streptophyta</taxon>
        <taxon>Embryophyta</taxon>
        <taxon>Tracheophyta</taxon>
        <taxon>Spermatophyta</taxon>
        <taxon>Magnoliopsida</taxon>
        <taxon>eudicotyledons</taxon>
        <taxon>Gunneridae</taxon>
        <taxon>Pentapetalae</taxon>
        <taxon>asterids</taxon>
        <taxon>lamiids</taxon>
        <taxon>Solanales</taxon>
        <taxon>Solanaceae</taxon>
        <taxon>Solanoideae</taxon>
        <taxon>Solaneae</taxon>
        <taxon>Solanum</taxon>
    </lineage>
</organism>
<proteinExistence type="predicted"/>
<dbReference type="AlphaFoldDB" id="A0A0V0GJT7"/>